<gene>
    <name evidence="1" type="ORF">SAMN04488541_101650</name>
</gene>
<dbReference type="EMBL" id="FONY01000016">
    <property type="protein sequence ID" value="SFF11492.1"/>
    <property type="molecule type" value="Genomic_DNA"/>
</dbReference>
<dbReference type="OrthoDB" id="791023at2"/>
<reference evidence="1 2" key="1">
    <citation type="submission" date="2016-10" db="EMBL/GenBank/DDBJ databases">
        <authorList>
            <person name="de Groot N.N."/>
        </authorList>
    </citation>
    <scope>NUCLEOTIDE SEQUENCE [LARGE SCALE GENOMIC DNA]</scope>
    <source>
        <strain>GEY</strain>
        <strain evidence="2">DSM 9560</strain>
    </source>
</reference>
<name>A0A1I2G1S3_9BACT</name>
<sequence length="198" mass="22006">MLKIFPWVLILLLGGALYYFAVGRNSTPPPPEVNFATVVEKVEAMGKMQLVRYQISDAVEYVKPSGSRFVPDAKAMLIVAGEAIGCVDLAKVKPTDLVATDSLVTLTIPQPELCVFKVDHQKSRVYDTKFTRITGETKIIDDAFKKAETQIKNAALENGILEETKKNAQLILKPMLEQLTGKKVNLVFELPQENIEKK</sequence>
<dbReference type="RefSeq" id="WP_091544851.1">
    <property type="nucleotide sequence ID" value="NZ_FONY01000016.1"/>
</dbReference>
<evidence type="ECO:0000313" key="2">
    <source>
        <dbReference type="Proteomes" id="UP000199513"/>
    </source>
</evidence>
<dbReference type="Proteomes" id="UP000199513">
    <property type="component" value="Unassembled WGS sequence"/>
</dbReference>
<dbReference type="Pfam" id="PF14014">
    <property type="entry name" value="DUF4230"/>
    <property type="match status" value="1"/>
</dbReference>
<proteinExistence type="predicted"/>
<keyword evidence="2" id="KW-1185">Reference proteome</keyword>
<evidence type="ECO:0000313" key="1">
    <source>
        <dbReference type="EMBL" id="SFF11492.1"/>
    </source>
</evidence>
<dbReference type="InterPro" id="IPR025324">
    <property type="entry name" value="DUF4230"/>
</dbReference>
<organism evidence="1 2">
    <name type="scientific">Thermoflexibacter ruber</name>
    <dbReference type="NCBI Taxonomy" id="1003"/>
    <lineage>
        <taxon>Bacteria</taxon>
        <taxon>Pseudomonadati</taxon>
        <taxon>Bacteroidota</taxon>
        <taxon>Cytophagia</taxon>
        <taxon>Cytophagales</taxon>
        <taxon>Thermoflexibacteraceae</taxon>
        <taxon>Thermoflexibacter</taxon>
    </lineage>
</organism>
<evidence type="ECO:0008006" key="3">
    <source>
        <dbReference type="Google" id="ProtNLM"/>
    </source>
</evidence>
<accession>A0A1I2G1S3</accession>
<dbReference type="STRING" id="1003.SAMN04488541_101650"/>
<protein>
    <recommendedName>
        <fullName evidence="3">DUF4230 domain-containing protein</fullName>
    </recommendedName>
</protein>
<dbReference type="AlphaFoldDB" id="A0A1I2G1S3"/>